<proteinExistence type="predicted"/>
<accession>A0ABN3WE37</accession>
<dbReference type="InterPro" id="IPR024072">
    <property type="entry name" value="DHFR-like_dom_sf"/>
</dbReference>
<name>A0ABN3WE37_9ACTN</name>
<comment type="caution">
    <text evidence="3">The sequence shown here is derived from an EMBL/GenBank/DDBJ whole genome shotgun (WGS) entry which is preliminary data.</text>
</comment>
<dbReference type="Gene3D" id="3.40.430.10">
    <property type="entry name" value="Dihydrofolate Reductase, subunit A"/>
    <property type="match status" value="1"/>
</dbReference>
<sequence>MGSCAVSRPAPAHHRQYAPRSPDPSGRPAPEGRADEFGGPAESHPEEAAHRAPFRPTGAGTMKLTTITNVSVDGVMQGLGLADEDRRGGFERGGWALPLVDEETMTRLGEVYGRADAFLFGRRTYEIFAASWGAMADPEDNPVAAPLHARPKYVVSKTLTDPGWAHTTVLAGDPAAAVRELKERMPGELQVHGSGQLVRRLAAEGLIDEMLLLTYPVIVGQGTRLFPADGPDGALELVDSRATPGGVTWQVYRPAGRPRYATEVPPRTS</sequence>
<dbReference type="InterPro" id="IPR002734">
    <property type="entry name" value="RibDG_C"/>
</dbReference>
<organism evidence="3 4">
    <name type="scientific">Streptomyces erythrogriseus</name>
    <dbReference type="NCBI Taxonomy" id="284027"/>
    <lineage>
        <taxon>Bacteria</taxon>
        <taxon>Bacillati</taxon>
        <taxon>Actinomycetota</taxon>
        <taxon>Actinomycetes</taxon>
        <taxon>Kitasatosporales</taxon>
        <taxon>Streptomycetaceae</taxon>
        <taxon>Streptomyces</taxon>
        <taxon>Streptomyces griseoincarnatus group</taxon>
    </lineage>
</organism>
<keyword evidence="4" id="KW-1185">Reference proteome</keyword>
<evidence type="ECO:0000256" key="1">
    <source>
        <dbReference type="SAM" id="MobiDB-lite"/>
    </source>
</evidence>
<reference evidence="4" key="1">
    <citation type="journal article" date="2019" name="Int. J. Syst. Evol. Microbiol.">
        <title>The Global Catalogue of Microorganisms (GCM) 10K type strain sequencing project: providing services to taxonomists for standard genome sequencing and annotation.</title>
        <authorList>
            <consortium name="The Broad Institute Genomics Platform"/>
            <consortium name="The Broad Institute Genome Sequencing Center for Infectious Disease"/>
            <person name="Wu L."/>
            <person name="Ma J."/>
        </authorList>
    </citation>
    <scope>NUCLEOTIDE SEQUENCE [LARGE SCALE GENOMIC DNA]</scope>
    <source>
        <strain evidence="4">JCM 9650</strain>
    </source>
</reference>
<dbReference type="Pfam" id="PF01872">
    <property type="entry name" value="RibD_C"/>
    <property type="match status" value="1"/>
</dbReference>
<dbReference type="EMBL" id="BAAAVA010000006">
    <property type="protein sequence ID" value="GAA2912605.1"/>
    <property type="molecule type" value="Genomic_DNA"/>
</dbReference>
<evidence type="ECO:0000259" key="2">
    <source>
        <dbReference type="Pfam" id="PF01872"/>
    </source>
</evidence>
<feature type="region of interest" description="Disordered" evidence="1">
    <location>
        <begin position="1"/>
        <end position="60"/>
    </location>
</feature>
<gene>
    <name evidence="3" type="ORF">GCM10010478_09230</name>
</gene>
<dbReference type="PANTHER" id="PTHR38011">
    <property type="entry name" value="DIHYDROFOLATE REDUCTASE FAMILY PROTEIN (AFU_ORTHOLOGUE AFUA_8G06820)"/>
    <property type="match status" value="1"/>
</dbReference>
<evidence type="ECO:0000313" key="4">
    <source>
        <dbReference type="Proteomes" id="UP001501423"/>
    </source>
</evidence>
<dbReference type="Proteomes" id="UP001501423">
    <property type="component" value="Unassembled WGS sequence"/>
</dbReference>
<feature type="domain" description="Bacterial bifunctional deaminase-reductase C-terminal" evidence="2">
    <location>
        <begin position="68"/>
        <end position="247"/>
    </location>
</feature>
<dbReference type="PANTHER" id="PTHR38011:SF2">
    <property type="entry name" value="BIFUNCTIONAL DEAMINASE-REDUCTASE DOMAIN PROTEIN"/>
    <property type="match status" value="1"/>
</dbReference>
<protein>
    <recommendedName>
        <fullName evidence="2">Bacterial bifunctional deaminase-reductase C-terminal domain-containing protein</fullName>
    </recommendedName>
</protein>
<evidence type="ECO:0000313" key="3">
    <source>
        <dbReference type="EMBL" id="GAA2912605.1"/>
    </source>
</evidence>
<dbReference type="SUPFAM" id="SSF53597">
    <property type="entry name" value="Dihydrofolate reductase-like"/>
    <property type="match status" value="1"/>
</dbReference>
<dbReference type="InterPro" id="IPR050765">
    <property type="entry name" value="Riboflavin_Biosynth_HTPR"/>
</dbReference>